<feature type="region of interest" description="Disordered" evidence="4">
    <location>
        <begin position="1"/>
        <end position="28"/>
    </location>
</feature>
<keyword evidence="6" id="KW-1185">Reference proteome</keyword>
<comment type="caution">
    <text evidence="3">Lacks conserved residue(s) required for the propagation of feature annotation.</text>
</comment>
<feature type="region of interest" description="Leucine repeat II (LRII)" evidence="3">
    <location>
        <begin position="224"/>
        <end position="256"/>
    </location>
</feature>
<reference evidence="5 6" key="1">
    <citation type="journal article" date="2017" name="Nature">
        <title>The Apostasia genome and the evolution of orchids.</title>
        <authorList>
            <person name="Zhang G.Q."/>
            <person name="Liu K.W."/>
            <person name="Li Z."/>
            <person name="Lohaus R."/>
            <person name="Hsiao Y.Y."/>
            <person name="Niu S.C."/>
            <person name="Wang J.Y."/>
            <person name="Lin Y.C."/>
            <person name="Xu Q."/>
            <person name="Chen L.J."/>
            <person name="Yoshida K."/>
            <person name="Fujiwara S."/>
            <person name="Wang Z.W."/>
            <person name="Zhang Y.Q."/>
            <person name="Mitsuda N."/>
            <person name="Wang M."/>
            <person name="Liu G.H."/>
            <person name="Pecoraro L."/>
            <person name="Huang H.X."/>
            <person name="Xiao X.J."/>
            <person name="Lin M."/>
            <person name="Wu X.Y."/>
            <person name="Wu W.L."/>
            <person name="Chen Y.Y."/>
            <person name="Chang S.B."/>
            <person name="Sakamoto S."/>
            <person name="Ohme-Takagi M."/>
            <person name="Yagi M."/>
            <person name="Zeng S.J."/>
            <person name="Shen C.Y."/>
            <person name="Yeh C.M."/>
            <person name="Luo Y.B."/>
            <person name="Tsai W.C."/>
            <person name="Van de Peer Y."/>
            <person name="Liu Z.J."/>
        </authorList>
    </citation>
    <scope>NUCLEOTIDE SEQUENCE [LARGE SCALE GENOMIC DNA]</scope>
    <source>
        <strain evidence="6">cv. Shenzhen</strain>
        <tissue evidence="5">Stem</tissue>
    </source>
</reference>
<feature type="region of interest" description="VHIID" evidence="3">
    <location>
        <begin position="140"/>
        <end position="205"/>
    </location>
</feature>
<evidence type="ECO:0000256" key="3">
    <source>
        <dbReference type="PROSITE-ProRule" id="PRU01191"/>
    </source>
</evidence>
<protein>
    <submittedName>
        <fullName evidence="5">Scarecrow-like protein 32</fullName>
    </submittedName>
</protein>
<keyword evidence="1" id="KW-0805">Transcription regulation</keyword>
<proteinExistence type="inferred from homology"/>
<evidence type="ECO:0000313" key="6">
    <source>
        <dbReference type="Proteomes" id="UP000236161"/>
    </source>
</evidence>
<dbReference type="Proteomes" id="UP000236161">
    <property type="component" value="Unassembled WGS sequence"/>
</dbReference>
<dbReference type="PANTHER" id="PTHR31636">
    <property type="entry name" value="OSJNBA0084A10.13 PROTEIN-RELATED"/>
    <property type="match status" value="1"/>
</dbReference>
<evidence type="ECO:0000256" key="2">
    <source>
        <dbReference type="ARBA" id="ARBA00023163"/>
    </source>
</evidence>
<organism evidence="5 6">
    <name type="scientific">Apostasia shenzhenica</name>
    <dbReference type="NCBI Taxonomy" id="1088818"/>
    <lineage>
        <taxon>Eukaryota</taxon>
        <taxon>Viridiplantae</taxon>
        <taxon>Streptophyta</taxon>
        <taxon>Embryophyta</taxon>
        <taxon>Tracheophyta</taxon>
        <taxon>Spermatophyta</taxon>
        <taxon>Magnoliopsida</taxon>
        <taxon>Liliopsida</taxon>
        <taxon>Asparagales</taxon>
        <taxon>Orchidaceae</taxon>
        <taxon>Apostasioideae</taxon>
        <taxon>Apostasia</taxon>
    </lineage>
</organism>
<dbReference type="EMBL" id="KZ451943">
    <property type="protein sequence ID" value="PKA59887.1"/>
    <property type="molecule type" value="Genomic_DNA"/>
</dbReference>
<feature type="compositionally biased region" description="Low complexity" evidence="4">
    <location>
        <begin position="19"/>
        <end position="28"/>
    </location>
</feature>
<name>A0A2I0AWG4_9ASPA</name>
<comment type="similarity">
    <text evidence="3">Belongs to the GRAS family.</text>
</comment>
<evidence type="ECO:0000256" key="1">
    <source>
        <dbReference type="ARBA" id="ARBA00023015"/>
    </source>
</evidence>
<keyword evidence="2" id="KW-0804">Transcription</keyword>
<dbReference type="STRING" id="1088818.A0A2I0AWG4"/>
<feature type="region of interest" description="SAW" evidence="3">
    <location>
        <begin position="370"/>
        <end position="444"/>
    </location>
</feature>
<accession>A0A2I0AWG4</accession>
<evidence type="ECO:0000256" key="4">
    <source>
        <dbReference type="SAM" id="MobiDB-lite"/>
    </source>
</evidence>
<sequence>MMQFTESAAASPFSGSESPPAGLLLNLNGGPNSHAGDWPWPHYPASGKTSLGRYNSGAFMEQLLLHCAYAIEANDATLAQQILWVLHNIAPPDGDPNQRLTAAFVRALILRASRSGSPCGSLASTVAAQDAPLCLPAVALAGFVDLTPWHRFGFTAANAAIADATDSFPVIHIVDLTTTYSMQIPTLIDSLACRPDGPRFIRLTVISPSPANSPPPTLETSFDDLGSRLVNFARSRNVGMEFRQVPASPSDGLDALVRHLRVQQLVAVGEALVINCHMMLHYIPEETVGNSTFSQRITFLKALRALEPTLVVVVDEDANFTSGDVVGRIRAAFNYLWIPFEAVDSFLPKDSQQRHRYESAIRWKIENLIAMEGIQRVERLETRGRWVQKMRRLGFRGVGFGEEAAAEVKGVLEEHSAGWGMKKDEERLVLTWKGHDAVFASAWVPS</sequence>
<dbReference type="OrthoDB" id="767511at2759"/>
<dbReference type="Pfam" id="PF03514">
    <property type="entry name" value="GRAS"/>
    <property type="match status" value="1"/>
</dbReference>
<evidence type="ECO:0000313" key="5">
    <source>
        <dbReference type="EMBL" id="PKA59887.1"/>
    </source>
</evidence>
<feature type="short sequence motif" description="VHIID" evidence="3">
    <location>
        <begin position="171"/>
        <end position="175"/>
    </location>
</feature>
<dbReference type="PROSITE" id="PS50985">
    <property type="entry name" value="GRAS"/>
    <property type="match status" value="1"/>
</dbReference>
<gene>
    <name evidence="5" type="primary">SCL32</name>
    <name evidence="5" type="ORF">AXF42_Ash015945</name>
</gene>
<dbReference type="AlphaFoldDB" id="A0A2I0AWG4"/>
<feature type="compositionally biased region" description="Polar residues" evidence="4">
    <location>
        <begin position="1"/>
        <end position="17"/>
    </location>
</feature>
<dbReference type="InterPro" id="IPR005202">
    <property type="entry name" value="TF_GRAS"/>
</dbReference>